<dbReference type="InterPro" id="IPR008756">
    <property type="entry name" value="Peptidase_M56"/>
</dbReference>
<gene>
    <name evidence="4" type="ORF">H8S23_11545</name>
</gene>
<dbReference type="CDD" id="cd07341">
    <property type="entry name" value="M56_BlaR1_MecR1_like"/>
    <property type="match status" value="1"/>
</dbReference>
<feature type="compositionally biased region" description="Low complexity" evidence="1">
    <location>
        <begin position="299"/>
        <end position="328"/>
    </location>
</feature>
<dbReference type="Proteomes" id="UP000659630">
    <property type="component" value="Unassembled WGS sequence"/>
</dbReference>
<evidence type="ECO:0000313" key="4">
    <source>
        <dbReference type="EMBL" id="MBC5582141.1"/>
    </source>
</evidence>
<proteinExistence type="predicted"/>
<dbReference type="PANTHER" id="PTHR34978:SF3">
    <property type="entry name" value="SLR0241 PROTEIN"/>
    <property type="match status" value="1"/>
</dbReference>
<feature type="domain" description="Peptidase M56" evidence="3">
    <location>
        <begin position="2"/>
        <end position="260"/>
    </location>
</feature>
<evidence type="ECO:0000259" key="3">
    <source>
        <dbReference type="Pfam" id="PF05569"/>
    </source>
</evidence>
<name>A0A923KWP8_9FIRM</name>
<dbReference type="Pfam" id="PF05569">
    <property type="entry name" value="Peptidase_M56"/>
    <property type="match status" value="1"/>
</dbReference>
<sequence length="647" mass="70475">MLVVLLLRLPLRRAPKLYSYLLWAPVLFRLLCPFPIESVFSLLPARAQPIPQDILTAPTPRIETGVAVLDRTVNAALPAGEAAASVNPLQVWLWAAQIVWLVGAAGLLLYSVIAAQRLRRRLRGAVREEKNIYSAAGLETPFVMGLFRPRIYLPAGLADAERRYILLHEQTHIRRGDHLWRLLGFLALCLHWYNPLVWLAFSMSGRDMEMSCDEAVLRVLGEDVKKPYSASLLALASGRRWVGGTPLAFGEGDTGARIKNVLRYRRPAFWVSLALLAAVAAAAVGLALSPRSGREGEDASSSPPAQVSSSGAQAQPEPSASASTTAESKSVLLTEETANGFIRQTLSTLTLGSDDTVSFRLPPSIPADENKKTELFISLSATFSDEVATYSIQNIFDTKSGWQGGEQRIEKLDVGRGKLTRVFMRVAFMTKVSETAHEIYAADYVELSEPFQFDTPVNIVERSVEISGAGATSTLHYTMQNGDSFKVSLSLPEGVALSTSENYPEYAATPDYEMPAVVAVKAGVPIGILTLGEFGTDDKDTLAQIDTTKNELPMPIFSGIALPNHVAYENYKVCRSSFSGANATAKYLWQDLTGYGGNAPDAPWLKSDSILAYDYEKIPFFISLNLTDGSLSAAELENLAESIVIMS</sequence>
<keyword evidence="2" id="KW-1133">Transmembrane helix</keyword>
<organism evidence="4 5">
    <name type="scientific">Anaerofilum hominis</name>
    <dbReference type="NCBI Taxonomy" id="2763016"/>
    <lineage>
        <taxon>Bacteria</taxon>
        <taxon>Bacillati</taxon>
        <taxon>Bacillota</taxon>
        <taxon>Clostridia</taxon>
        <taxon>Eubacteriales</taxon>
        <taxon>Oscillospiraceae</taxon>
        <taxon>Anaerofilum</taxon>
    </lineage>
</organism>
<evidence type="ECO:0000256" key="2">
    <source>
        <dbReference type="SAM" id="Phobius"/>
    </source>
</evidence>
<dbReference type="AlphaFoldDB" id="A0A923KWP8"/>
<evidence type="ECO:0000313" key="5">
    <source>
        <dbReference type="Proteomes" id="UP000659630"/>
    </source>
</evidence>
<dbReference type="InterPro" id="IPR052173">
    <property type="entry name" value="Beta-lactam_resp_regulator"/>
</dbReference>
<protein>
    <recommendedName>
        <fullName evidence="3">Peptidase M56 domain-containing protein</fullName>
    </recommendedName>
</protein>
<reference evidence="4" key="1">
    <citation type="submission" date="2020-08" db="EMBL/GenBank/DDBJ databases">
        <title>Genome public.</title>
        <authorList>
            <person name="Liu C."/>
            <person name="Sun Q."/>
        </authorList>
    </citation>
    <scope>NUCLEOTIDE SEQUENCE</scope>
    <source>
        <strain evidence="4">BX8</strain>
    </source>
</reference>
<keyword evidence="5" id="KW-1185">Reference proteome</keyword>
<feature type="transmembrane region" description="Helical" evidence="2">
    <location>
        <begin position="268"/>
        <end position="288"/>
    </location>
</feature>
<evidence type="ECO:0000256" key="1">
    <source>
        <dbReference type="SAM" id="MobiDB-lite"/>
    </source>
</evidence>
<feature type="region of interest" description="Disordered" evidence="1">
    <location>
        <begin position="292"/>
        <end position="329"/>
    </location>
</feature>
<dbReference type="EMBL" id="JACONZ010000004">
    <property type="protein sequence ID" value="MBC5582141.1"/>
    <property type="molecule type" value="Genomic_DNA"/>
</dbReference>
<dbReference type="PANTHER" id="PTHR34978">
    <property type="entry name" value="POSSIBLE SENSOR-TRANSDUCER PROTEIN BLAR"/>
    <property type="match status" value="1"/>
</dbReference>
<keyword evidence="2" id="KW-0812">Transmembrane</keyword>
<keyword evidence="2" id="KW-0472">Membrane</keyword>
<accession>A0A923KWP8</accession>
<comment type="caution">
    <text evidence="4">The sequence shown here is derived from an EMBL/GenBank/DDBJ whole genome shotgun (WGS) entry which is preliminary data.</text>
</comment>
<feature type="transmembrane region" description="Helical" evidence="2">
    <location>
        <begin position="91"/>
        <end position="113"/>
    </location>
</feature>